<proteinExistence type="predicted"/>
<dbReference type="GO" id="GO:0016758">
    <property type="term" value="F:hexosyltransferase activity"/>
    <property type="evidence" value="ECO:0007669"/>
    <property type="project" value="UniProtKB-ARBA"/>
</dbReference>
<evidence type="ECO:0000313" key="3">
    <source>
        <dbReference type="Proteomes" id="UP000321746"/>
    </source>
</evidence>
<dbReference type="Pfam" id="PF00535">
    <property type="entry name" value="Glycos_transf_2"/>
    <property type="match status" value="1"/>
</dbReference>
<sequence>MTIKPWNRRYEHIYKTSMEAPASEKLISVCIPHFNYGDYIEECLDSVCAQTHTDIELIIVDDCSDETSSLAAISGWADRNRERFHGVSVIRNLRNMGPSVSRNIAIEQARGEFILLLDADNILFPAAATKLLTACVDGGFDAVYPQIVEVGDRHGLGHADLWDPIRLREANYIDVTSLVRKSAFETVGGFSHIEEGWEDYDFWMKFVRADLDVGFLPEILCKYRVHEVSRTMREALPAHYDLELIMAFRYPV</sequence>
<accession>A0A511XJE5</accession>
<keyword evidence="3" id="KW-1185">Reference proteome</keyword>
<dbReference type="Gene3D" id="3.90.550.10">
    <property type="entry name" value="Spore Coat Polysaccharide Biosynthesis Protein SpsA, Chain A"/>
    <property type="match status" value="1"/>
</dbReference>
<dbReference type="OrthoDB" id="174925at2"/>
<organism evidence="2 3">
    <name type="scientific">Acetobacter oeni</name>
    <dbReference type="NCBI Taxonomy" id="304077"/>
    <lineage>
        <taxon>Bacteria</taxon>
        <taxon>Pseudomonadati</taxon>
        <taxon>Pseudomonadota</taxon>
        <taxon>Alphaproteobacteria</taxon>
        <taxon>Acetobacterales</taxon>
        <taxon>Acetobacteraceae</taxon>
        <taxon>Acetobacter</taxon>
    </lineage>
</organism>
<evidence type="ECO:0000313" key="2">
    <source>
        <dbReference type="EMBL" id="GEN63067.1"/>
    </source>
</evidence>
<dbReference type="EMBL" id="BJYG01000015">
    <property type="protein sequence ID" value="GEN63067.1"/>
    <property type="molecule type" value="Genomic_DNA"/>
</dbReference>
<feature type="domain" description="Glycosyltransferase 2-like" evidence="1">
    <location>
        <begin position="28"/>
        <end position="157"/>
    </location>
</feature>
<dbReference type="PANTHER" id="PTHR22916">
    <property type="entry name" value="GLYCOSYLTRANSFERASE"/>
    <property type="match status" value="1"/>
</dbReference>
<gene>
    <name evidence="2" type="ORF">AOE01nite_12910</name>
</gene>
<dbReference type="Proteomes" id="UP000321746">
    <property type="component" value="Unassembled WGS sequence"/>
</dbReference>
<comment type="caution">
    <text evidence="2">The sequence shown here is derived from an EMBL/GenBank/DDBJ whole genome shotgun (WGS) entry which is preliminary data.</text>
</comment>
<evidence type="ECO:0000259" key="1">
    <source>
        <dbReference type="Pfam" id="PF00535"/>
    </source>
</evidence>
<name>A0A511XJE5_9PROT</name>
<dbReference type="InterPro" id="IPR001173">
    <property type="entry name" value="Glyco_trans_2-like"/>
</dbReference>
<dbReference type="InterPro" id="IPR029044">
    <property type="entry name" value="Nucleotide-diphossugar_trans"/>
</dbReference>
<dbReference type="SUPFAM" id="SSF53448">
    <property type="entry name" value="Nucleotide-diphospho-sugar transferases"/>
    <property type="match status" value="1"/>
</dbReference>
<reference evidence="2 3" key="1">
    <citation type="submission" date="2019-07" db="EMBL/GenBank/DDBJ databases">
        <title>Whole genome shotgun sequence of Acetobacter oeni NBRC 105207.</title>
        <authorList>
            <person name="Hosoyama A."/>
            <person name="Uohara A."/>
            <person name="Ohji S."/>
            <person name="Ichikawa N."/>
        </authorList>
    </citation>
    <scope>NUCLEOTIDE SEQUENCE [LARGE SCALE GENOMIC DNA]</scope>
    <source>
        <strain evidence="2 3">NBRC 105207</strain>
    </source>
</reference>
<protein>
    <recommendedName>
        <fullName evidence="1">Glycosyltransferase 2-like domain-containing protein</fullName>
    </recommendedName>
</protein>
<dbReference type="CDD" id="cd00761">
    <property type="entry name" value="Glyco_tranf_GTA_type"/>
    <property type="match status" value="1"/>
</dbReference>
<dbReference type="AlphaFoldDB" id="A0A511XJE5"/>
<dbReference type="RefSeq" id="WP_146887287.1">
    <property type="nucleotide sequence ID" value="NZ_BJYG01000015.1"/>
</dbReference>